<dbReference type="Pfam" id="PF01791">
    <property type="entry name" value="DeoC"/>
    <property type="match status" value="1"/>
</dbReference>
<dbReference type="NCBIfam" id="NF009498">
    <property type="entry name" value="PRK12858.1"/>
    <property type="match status" value="1"/>
</dbReference>
<evidence type="ECO:0000256" key="1">
    <source>
        <dbReference type="ARBA" id="ARBA00008679"/>
    </source>
</evidence>
<keyword evidence="4" id="KW-1185">Reference proteome</keyword>
<dbReference type="RefSeq" id="WP_141610446.1">
    <property type="nucleotide sequence ID" value="NZ_VIGC02000014.1"/>
</dbReference>
<evidence type="ECO:0000256" key="2">
    <source>
        <dbReference type="ARBA" id="ARBA00023239"/>
    </source>
</evidence>
<dbReference type="OrthoDB" id="106309at2"/>
<dbReference type="SUPFAM" id="SSF51569">
    <property type="entry name" value="Aldolase"/>
    <property type="match status" value="1"/>
</dbReference>
<dbReference type="Proteomes" id="UP000317371">
    <property type="component" value="Unassembled WGS sequence"/>
</dbReference>
<comment type="similarity">
    <text evidence="1">Belongs to the aldolase LacD family.</text>
</comment>
<protein>
    <submittedName>
        <fullName evidence="3">Tagatose 1,6-diphosphate aldolase</fullName>
    </submittedName>
</protein>
<reference evidence="3 4" key="1">
    <citation type="submission" date="2019-06" db="EMBL/GenBank/DDBJ databases">
        <title>Genome sequence of Litorilinea aerophila BAA-2444.</title>
        <authorList>
            <person name="Maclea K.S."/>
            <person name="Maurais E.G."/>
            <person name="Iannazzi L.C."/>
        </authorList>
    </citation>
    <scope>NUCLEOTIDE SEQUENCE [LARGE SCALE GENOMIC DNA]</scope>
    <source>
        <strain evidence="3 4">ATCC BAA-2444</strain>
    </source>
</reference>
<dbReference type="InterPro" id="IPR013785">
    <property type="entry name" value="Aldolase_TIM"/>
</dbReference>
<dbReference type="InterPro" id="IPR050552">
    <property type="entry name" value="LacD_aldolase"/>
</dbReference>
<dbReference type="AlphaFoldDB" id="A0A540VF51"/>
<dbReference type="InterPro" id="IPR002915">
    <property type="entry name" value="DeoC/FbaB/LacD_aldolase"/>
</dbReference>
<keyword evidence="2" id="KW-0456">Lyase</keyword>
<dbReference type="GO" id="GO:1902777">
    <property type="term" value="P:6-sulfoquinovose(1-) catabolic process"/>
    <property type="evidence" value="ECO:0007669"/>
    <property type="project" value="TreeGrafter"/>
</dbReference>
<dbReference type="EMBL" id="VIGC01000014">
    <property type="protein sequence ID" value="TQE95390.1"/>
    <property type="molecule type" value="Genomic_DNA"/>
</dbReference>
<dbReference type="InParanoid" id="A0A540VF51"/>
<evidence type="ECO:0000313" key="4">
    <source>
        <dbReference type="Proteomes" id="UP000317371"/>
    </source>
</evidence>
<comment type="caution">
    <text evidence="3">The sequence shown here is derived from an EMBL/GenBank/DDBJ whole genome shotgun (WGS) entry which is preliminary data.</text>
</comment>
<proteinExistence type="inferred from homology"/>
<evidence type="ECO:0000313" key="3">
    <source>
        <dbReference type="EMBL" id="TQE95390.1"/>
    </source>
</evidence>
<dbReference type="PANTHER" id="PTHR39340:SF1">
    <property type="entry name" value="SULFOFRUCTOSEPHOSPHATE ALDOLASE"/>
    <property type="match status" value="1"/>
</dbReference>
<sequence length="321" mass="34945">MSLSLGKRRALQQCAQDDGTFAMLAMDQRGSLARMIDPDAPDQVSFQQVIAIKRDVIAALSPLASAVLLDVEYGYGPCVASGALSGRAGLLLAIEKSGYEGDPTARRTSLLDGWDVERTRLAGASGVKLLIYYRPDAPNAAEQEALVAEVAAACDRWELPLFLEPLHYSLDPAVKVVPNAERRRVVIETARRLVPLGVDVLKAEFPLDVKQSNDQAEWADACAELSDACPVPWVLLSAGVDFPTYAEQVKVACASGASGVLCGRAIWKEAVQLPPAQRVQFLQTTARERFRQLSQLVSEAARPYTHFYPASDGADLENWYR</sequence>
<name>A0A540VF51_9CHLR</name>
<accession>A0A540VF51</accession>
<organism evidence="3 4">
    <name type="scientific">Litorilinea aerophila</name>
    <dbReference type="NCBI Taxonomy" id="1204385"/>
    <lineage>
        <taxon>Bacteria</taxon>
        <taxon>Bacillati</taxon>
        <taxon>Chloroflexota</taxon>
        <taxon>Caldilineae</taxon>
        <taxon>Caldilineales</taxon>
        <taxon>Caldilineaceae</taxon>
        <taxon>Litorilinea</taxon>
    </lineage>
</organism>
<dbReference type="Gene3D" id="3.20.20.70">
    <property type="entry name" value="Aldolase class I"/>
    <property type="match status" value="1"/>
</dbReference>
<dbReference type="SMART" id="SM01133">
    <property type="entry name" value="DeoC"/>
    <property type="match status" value="1"/>
</dbReference>
<gene>
    <name evidence="3" type="ORF">FKZ61_12375</name>
</gene>
<dbReference type="GO" id="GO:0061595">
    <property type="term" value="F:6-deoxy-6-sulfofructose-1-phosphate aldolase activity"/>
    <property type="evidence" value="ECO:0007669"/>
    <property type="project" value="TreeGrafter"/>
</dbReference>
<dbReference type="PANTHER" id="PTHR39340">
    <property type="entry name" value="SULFOFRUCTOSEPHOSPHATE ALDOLASE"/>
    <property type="match status" value="1"/>
</dbReference>